<evidence type="ECO:0008006" key="3">
    <source>
        <dbReference type="Google" id="ProtNLM"/>
    </source>
</evidence>
<keyword evidence="2" id="KW-1185">Reference proteome</keyword>
<organism evidence="1 2">
    <name type="scientific">Prochlorococcus marinus (strain MIT 9301)</name>
    <dbReference type="NCBI Taxonomy" id="167546"/>
    <lineage>
        <taxon>Bacteria</taxon>
        <taxon>Bacillati</taxon>
        <taxon>Cyanobacteriota</taxon>
        <taxon>Cyanophyceae</taxon>
        <taxon>Synechococcales</taxon>
        <taxon>Prochlorococcaceae</taxon>
        <taxon>Prochlorococcus</taxon>
    </lineage>
</organism>
<gene>
    <name evidence="1" type="ordered locus">P9301_07061</name>
</gene>
<proteinExistence type="predicted"/>
<name>A3PC54_PROM0</name>
<dbReference type="EMBL" id="CP000576">
    <property type="protein sequence ID" value="ABO17329.1"/>
    <property type="molecule type" value="Genomic_DNA"/>
</dbReference>
<reference evidence="1 2" key="1">
    <citation type="journal article" date="2007" name="PLoS Genet.">
        <title>Patterns and implications of gene gain and loss in the evolution of Prochlorococcus.</title>
        <authorList>
            <person name="Kettler G.C."/>
            <person name="Martiny A.C."/>
            <person name="Huang K."/>
            <person name="Zucker J."/>
            <person name="Coleman M.L."/>
            <person name="Rodrigue S."/>
            <person name="Chen F."/>
            <person name="Lapidus A."/>
            <person name="Ferriera S."/>
            <person name="Johnson J."/>
            <person name="Steglich C."/>
            <person name="Church G.M."/>
            <person name="Richardson P."/>
            <person name="Chisholm S.W."/>
        </authorList>
    </citation>
    <scope>NUCLEOTIDE SEQUENCE [LARGE SCALE GENOMIC DNA]</scope>
    <source>
        <strain evidence="1 2">MIT 9301</strain>
    </source>
</reference>
<protein>
    <recommendedName>
        <fullName evidence="3">Lipoprotein</fullName>
    </recommendedName>
</protein>
<sequence length="161" mass="19198">MNRYNSSKLINKNKLCLFFLFFIIGCSKNTPIVFEDFQALRCELNFKEKNYNDYVFNINTGFLHYYDEIKDEFLPISERLESGIFIENSSEIFSVIQKNNLLITKIEYYKDLNKNQKFIKNLNIINLKTLTARSIFKNKNGEYVVKRGKCIWIDPKLGIRY</sequence>
<dbReference type="Proteomes" id="UP000001430">
    <property type="component" value="Chromosome"/>
</dbReference>
<evidence type="ECO:0000313" key="1">
    <source>
        <dbReference type="EMBL" id="ABO17329.1"/>
    </source>
</evidence>
<accession>A3PC54</accession>
<dbReference type="AlphaFoldDB" id="A3PC54"/>
<dbReference type="KEGG" id="pmg:P9301_07061"/>
<dbReference type="PROSITE" id="PS51257">
    <property type="entry name" value="PROKAR_LIPOPROTEIN"/>
    <property type="match status" value="1"/>
</dbReference>
<dbReference type="STRING" id="167546.P9301_07061"/>
<dbReference type="HOGENOM" id="CLU_1642229_0_0_3"/>
<dbReference type="RefSeq" id="WP_011862695.1">
    <property type="nucleotide sequence ID" value="NC_009091.1"/>
</dbReference>
<evidence type="ECO:0000313" key="2">
    <source>
        <dbReference type="Proteomes" id="UP000001430"/>
    </source>
</evidence>